<feature type="transmembrane region" description="Helical" evidence="1">
    <location>
        <begin position="405"/>
        <end position="429"/>
    </location>
</feature>
<feature type="transmembrane region" description="Helical" evidence="1">
    <location>
        <begin position="164"/>
        <end position="181"/>
    </location>
</feature>
<feature type="transmembrane region" description="Helical" evidence="1">
    <location>
        <begin position="380"/>
        <end position="399"/>
    </location>
</feature>
<proteinExistence type="predicted"/>
<dbReference type="AlphaFoldDB" id="A0A545UBT4"/>
<reference evidence="2 3" key="1">
    <citation type="submission" date="2019-07" db="EMBL/GenBank/DDBJ databases">
        <title>Draft genome for Aliikangiella sp. M105.</title>
        <authorList>
            <person name="Wang G."/>
        </authorList>
    </citation>
    <scope>NUCLEOTIDE SEQUENCE [LARGE SCALE GENOMIC DNA]</scope>
    <source>
        <strain evidence="2 3">M105</strain>
    </source>
</reference>
<feature type="transmembrane region" description="Helical" evidence="1">
    <location>
        <begin position="139"/>
        <end position="158"/>
    </location>
</feature>
<sequence>MRQVRQTLWNLFSHSWITLIAITILTIVFVSFQLIIYVAEIQQSDAFKASTMTNLVLACFWGIYIGGALLRLKQYYLWKINQCFRQTLVTTYLGLLGVFNLLLIFPAYLNINSNHSPLVLVAPFCVSIFASQVVLAKSLILRAIVPVTPFIIGQLYWLNVDESLIMLLIIASTCGLIYYLYQSSSYRRTEPQDMVFPVASQSTGFKPSIVFKFNYFISLMIANHITKNKKNVSWSILLPHSKLAIFSFFYVLLIFVFLIFLGGAKKSMLEVFTLIFISTSLIAIVMEARQLLPQVKLFSHVFTEVDHRRLKNKILISLDKAFTYNGLIFITGAFLVGQLLSLESDALYFFSASIATLLIAMALHPLLLCLTWINVSLTQILVVSVYFLAIFFVSGWIEANHNSLFYSWEVLLFFICLVITRTLAQVLFWKKPLEKLLKTK</sequence>
<keyword evidence="1" id="KW-0812">Transmembrane</keyword>
<dbReference type="RefSeq" id="WP_142894413.1">
    <property type="nucleotide sequence ID" value="NZ_ML660165.1"/>
</dbReference>
<feature type="transmembrane region" description="Helical" evidence="1">
    <location>
        <begin position="321"/>
        <end position="340"/>
    </location>
</feature>
<evidence type="ECO:0000313" key="3">
    <source>
        <dbReference type="Proteomes" id="UP000315439"/>
    </source>
</evidence>
<keyword evidence="3" id="KW-1185">Reference proteome</keyword>
<organism evidence="2 3">
    <name type="scientific">Aliikangiella coralliicola</name>
    <dbReference type="NCBI Taxonomy" id="2592383"/>
    <lineage>
        <taxon>Bacteria</taxon>
        <taxon>Pseudomonadati</taxon>
        <taxon>Pseudomonadota</taxon>
        <taxon>Gammaproteobacteria</taxon>
        <taxon>Oceanospirillales</taxon>
        <taxon>Pleioneaceae</taxon>
        <taxon>Aliikangiella</taxon>
    </lineage>
</organism>
<evidence type="ECO:0000313" key="2">
    <source>
        <dbReference type="EMBL" id="TQV86926.1"/>
    </source>
</evidence>
<dbReference type="EMBL" id="VIKS01000009">
    <property type="protein sequence ID" value="TQV86926.1"/>
    <property type="molecule type" value="Genomic_DNA"/>
</dbReference>
<feature type="transmembrane region" description="Helical" evidence="1">
    <location>
        <begin position="51"/>
        <end position="70"/>
    </location>
</feature>
<dbReference type="OrthoDB" id="9838195at2"/>
<evidence type="ECO:0000256" key="1">
    <source>
        <dbReference type="SAM" id="Phobius"/>
    </source>
</evidence>
<protein>
    <submittedName>
        <fullName evidence="2">Uncharacterized protein</fullName>
    </submittedName>
</protein>
<feature type="transmembrane region" description="Helical" evidence="1">
    <location>
        <begin position="346"/>
        <end position="373"/>
    </location>
</feature>
<accession>A0A545UBT4</accession>
<name>A0A545UBT4_9GAMM</name>
<feature type="transmembrane region" description="Helical" evidence="1">
    <location>
        <begin position="12"/>
        <end position="39"/>
    </location>
</feature>
<keyword evidence="1" id="KW-1133">Transmembrane helix</keyword>
<feature type="transmembrane region" description="Helical" evidence="1">
    <location>
        <begin position="115"/>
        <end position="134"/>
    </location>
</feature>
<keyword evidence="1" id="KW-0472">Membrane</keyword>
<feature type="transmembrane region" description="Helical" evidence="1">
    <location>
        <begin position="268"/>
        <end position="286"/>
    </location>
</feature>
<gene>
    <name evidence="2" type="ORF">FLL46_14015</name>
</gene>
<comment type="caution">
    <text evidence="2">The sequence shown here is derived from an EMBL/GenBank/DDBJ whole genome shotgun (WGS) entry which is preliminary data.</text>
</comment>
<feature type="transmembrane region" description="Helical" evidence="1">
    <location>
        <begin position="91"/>
        <end position="109"/>
    </location>
</feature>
<feature type="transmembrane region" description="Helical" evidence="1">
    <location>
        <begin position="243"/>
        <end position="262"/>
    </location>
</feature>
<dbReference type="Proteomes" id="UP000315439">
    <property type="component" value="Unassembled WGS sequence"/>
</dbReference>